<dbReference type="GO" id="GO:0016491">
    <property type="term" value="F:oxidoreductase activity"/>
    <property type="evidence" value="ECO:0007669"/>
    <property type="project" value="UniProtKB-KW"/>
</dbReference>
<dbReference type="RefSeq" id="WP_193488134.1">
    <property type="nucleotide sequence ID" value="NZ_BAAAMC010000028.1"/>
</dbReference>
<dbReference type="SUPFAM" id="SSF51735">
    <property type="entry name" value="NAD(P)-binding Rossmann-fold domains"/>
    <property type="match status" value="1"/>
</dbReference>
<feature type="domain" description="Gfo/Idh/MocA-like oxidoreductase N-terminal" evidence="2">
    <location>
        <begin position="5"/>
        <end position="124"/>
    </location>
</feature>
<feature type="domain" description="Gal80p-like C-terminal" evidence="3">
    <location>
        <begin position="132"/>
        <end position="271"/>
    </location>
</feature>
<evidence type="ECO:0000256" key="1">
    <source>
        <dbReference type="ARBA" id="ARBA00023002"/>
    </source>
</evidence>
<evidence type="ECO:0000259" key="3">
    <source>
        <dbReference type="Pfam" id="PF22685"/>
    </source>
</evidence>
<comment type="caution">
    <text evidence="4">The sequence shown here is derived from an EMBL/GenBank/DDBJ whole genome shotgun (WGS) entry which is preliminary data.</text>
</comment>
<evidence type="ECO:0000313" key="4">
    <source>
        <dbReference type="EMBL" id="GFG56549.1"/>
    </source>
</evidence>
<dbReference type="SUPFAM" id="SSF55347">
    <property type="entry name" value="Glyceraldehyde-3-phosphate dehydrogenase-like, C-terminal domain"/>
    <property type="match status" value="1"/>
</dbReference>
<protein>
    <submittedName>
        <fullName evidence="4">Oxidoreductase</fullName>
    </submittedName>
</protein>
<dbReference type="Pfam" id="PF01408">
    <property type="entry name" value="GFO_IDH_MocA"/>
    <property type="match status" value="1"/>
</dbReference>
<dbReference type="InterPro" id="IPR000683">
    <property type="entry name" value="Gfo/Idh/MocA-like_OxRdtase_N"/>
</dbReference>
<evidence type="ECO:0000259" key="2">
    <source>
        <dbReference type="Pfam" id="PF01408"/>
    </source>
</evidence>
<dbReference type="GO" id="GO:0000166">
    <property type="term" value="F:nucleotide binding"/>
    <property type="evidence" value="ECO:0007669"/>
    <property type="project" value="InterPro"/>
</dbReference>
<gene>
    <name evidence="4" type="ORF">MMUR_06850</name>
</gene>
<dbReference type="PANTHER" id="PTHR43818:SF11">
    <property type="entry name" value="BCDNA.GH03377"/>
    <property type="match status" value="1"/>
</dbReference>
<dbReference type="Proteomes" id="UP000465241">
    <property type="component" value="Unassembled WGS sequence"/>
</dbReference>
<dbReference type="Gene3D" id="3.30.360.10">
    <property type="entry name" value="Dihydrodipicolinate Reductase, domain 2"/>
    <property type="match status" value="1"/>
</dbReference>
<proteinExistence type="predicted"/>
<accession>A0A7I9WG88</accession>
<name>A0A7I9WG88_9MYCO</name>
<dbReference type="InterPro" id="IPR050463">
    <property type="entry name" value="Gfo/Idh/MocA_oxidrdct_glycsds"/>
</dbReference>
<evidence type="ECO:0000313" key="5">
    <source>
        <dbReference type="Proteomes" id="UP000465241"/>
    </source>
</evidence>
<organism evidence="4 5">
    <name type="scientific">Mycolicibacterium murale</name>
    <dbReference type="NCBI Taxonomy" id="182220"/>
    <lineage>
        <taxon>Bacteria</taxon>
        <taxon>Bacillati</taxon>
        <taxon>Actinomycetota</taxon>
        <taxon>Actinomycetes</taxon>
        <taxon>Mycobacteriales</taxon>
        <taxon>Mycobacteriaceae</taxon>
        <taxon>Mycolicibacterium</taxon>
    </lineage>
</organism>
<dbReference type="PANTHER" id="PTHR43818">
    <property type="entry name" value="BCDNA.GH03377"/>
    <property type="match status" value="1"/>
</dbReference>
<keyword evidence="1" id="KW-0560">Oxidoreductase</keyword>
<dbReference type="EMBL" id="BLKT01000003">
    <property type="protein sequence ID" value="GFG56549.1"/>
    <property type="molecule type" value="Genomic_DNA"/>
</dbReference>
<dbReference type="AlphaFoldDB" id="A0A7I9WG88"/>
<dbReference type="InterPro" id="IPR036291">
    <property type="entry name" value="NAD(P)-bd_dom_sf"/>
</dbReference>
<dbReference type="Pfam" id="PF22685">
    <property type="entry name" value="Gal80p_C-like"/>
    <property type="match status" value="1"/>
</dbReference>
<keyword evidence="5" id="KW-1185">Reference proteome</keyword>
<reference evidence="4 5" key="1">
    <citation type="journal article" date="2019" name="Emerg. Microbes Infect.">
        <title>Comprehensive subspecies identification of 175 nontuberculous mycobacteria species based on 7547 genomic profiles.</title>
        <authorList>
            <person name="Matsumoto Y."/>
            <person name="Kinjo T."/>
            <person name="Motooka D."/>
            <person name="Nabeya D."/>
            <person name="Jung N."/>
            <person name="Uechi K."/>
            <person name="Horii T."/>
            <person name="Iida T."/>
            <person name="Fujita J."/>
            <person name="Nakamura S."/>
        </authorList>
    </citation>
    <scope>NUCLEOTIDE SEQUENCE [LARGE SCALE GENOMIC DNA]</scope>
    <source>
        <strain evidence="4 5">JCM 13392</strain>
    </source>
</reference>
<sequence length="356" mass="36497">MTPIGVGIIGASPDGGWAAATHVPALAALPEYSLRAVATSRAESAKRASAEWGVDGFDSPLPLIEHPGVDLVVVAVKVPGHYGLIVEALAAGKMVLSEWPLSLNLAEAQDLAEKADAAGIPTAVGLQGRFAPAVATMRDLVDAGYVGRVVATNLVGSGMAWASGAPRSQAYAFDARNGVTAVRVSTGHALSTLTYVLGGISSVTSALAVGSDTIDLDDGTRITVTSPDQIALTARLRSGAVGTVFYRGGLSRAGDLRWEINGTEGDLLLTSPARNGNIPATELVLAGANGAAAHVVPMDTPDPDAAMGLVGPAANVARLYRAFARDRALGTAETPTFDDAVELHRLLEEIERGQLP</sequence>
<dbReference type="InterPro" id="IPR055080">
    <property type="entry name" value="Gal80p-like_C"/>
</dbReference>
<dbReference type="Gene3D" id="3.40.50.720">
    <property type="entry name" value="NAD(P)-binding Rossmann-like Domain"/>
    <property type="match status" value="1"/>
</dbReference>